<dbReference type="EMBL" id="FOCW01000001">
    <property type="protein sequence ID" value="SEN13560.1"/>
    <property type="molecule type" value="Genomic_DNA"/>
</dbReference>
<gene>
    <name evidence="2" type="ORF">SAMN02745977_00535</name>
</gene>
<name>A0A1H8E286_9BURK</name>
<evidence type="ECO:0000313" key="3">
    <source>
        <dbReference type="Proteomes" id="UP000199531"/>
    </source>
</evidence>
<proteinExistence type="predicted"/>
<dbReference type="OrthoDB" id="8898809at2"/>
<feature type="domain" description="Hemerythrin-like" evidence="1">
    <location>
        <begin position="21"/>
        <end position="155"/>
    </location>
</feature>
<dbReference type="InterPro" id="IPR012312">
    <property type="entry name" value="Hemerythrin-like"/>
</dbReference>
<dbReference type="AlphaFoldDB" id="A0A1H8E286"/>
<dbReference type="RefSeq" id="WP_159430688.1">
    <property type="nucleotide sequence ID" value="NZ_FOCW01000001.1"/>
</dbReference>
<accession>A0A1H8E286</accession>
<dbReference type="STRING" id="1121117.SAMN02745977_00535"/>
<organism evidence="2 3">
    <name type="scientific">Brachymonas denitrificans DSM 15123</name>
    <dbReference type="NCBI Taxonomy" id="1121117"/>
    <lineage>
        <taxon>Bacteria</taxon>
        <taxon>Pseudomonadati</taxon>
        <taxon>Pseudomonadota</taxon>
        <taxon>Betaproteobacteria</taxon>
        <taxon>Burkholderiales</taxon>
        <taxon>Comamonadaceae</taxon>
        <taxon>Brachymonas</taxon>
    </lineage>
</organism>
<protein>
    <submittedName>
        <fullName evidence="2">Hemerythrin HHE cation binding domain-containing protein</fullName>
    </submittedName>
</protein>
<dbReference type="Pfam" id="PF01814">
    <property type="entry name" value="Hemerythrin"/>
    <property type="match status" value="1"/>
</dbReference>
<evidence type="ECO:0000259" key="1">
    <source>
        <dbReference type="Pfam" id="PF01814"/>
    </source>
</evidence>
<dbReference type="Gene3D" id="1.20.120.520">
    <property type="entry name" value="nmb1532 protein domain like"/>
    <property type="match status" value="1"/>
</dbReference>
<sequence length="164" mass="18123">MSAASDSNAPFATPSLPHAGLLETHHALRTMLERLNQLAADIADTGLTPQVRKEAGALHAWFAQAPAQHHADEEAHVFSRLLACGDAEQIHLAKRLTADHGWLDVNWKQIAPSLLAARDNYQWFQPAELIAAVRLFTRMHEEHMELEETQAFPAAFAPPTAPEQ</sequence>
<evidence type="ECO:0000313" key="2">
    <source>
        <dbReference type="EMBL" id="SEN13560.1"/>
    </source>
</evidence>
<keyword evidence="3" id="KW-1185">Reference proteome</keyword>
<dbReference type="Proteomes" id="UP000199531">
    <property type="component" value="Unassembled WGS sequence"/>
</dbReference>
<reference evidence="2 3" key="1">
    <citation type="submission" date="2016-10" db="EMBL/GenBank/DDBJ databases">
        <authorList>
            <person name="de Groot N.N."/>
        </authorList>
    </citation>
    <scope>NUCLEOTIDE SEQUENCE [LARGE SCALE GENOMIC DNA]</scope>
    <source>
        <strain evidence="2 3">DSM 15123</strain>
    </source>
</reference>